<keyword evidence="2" id="KW-1185">Reference proteome</keyword>
<sequence>MNPFQLNLFDKTTPIETVVITPTKDMPLDVFKYCHRLAFFMELMERLPDGRVLWNPDVTEMYSEELAEAEYMGLQHDFFTMNMELPVAIFGEGVLDG</sequence>
<dbReference type="Proteomes" id="UP000555103">
    <property type="component" value="Unassembled WGS sequence"/>
</dbReference>
<evidence type="ECO:0000313" key="2">
    <source>
        <dbReference type="Proteomes" id="UP000555103"/>
    </source>
</evidence>
<dbReference type="EMBL" id="JACIEP010000008">
    <property type="protein sequence ID" value="MBB4036581.1"/>
    <property type="molecule type" value="Genomic_DNA"/>
</dbReference>
<reference evidence="1 2" key="1">
    <citation type="submission" date="2020-08" db="EMBL/GenBank/DDBJ databases">
        <title>Genomic Encyclopedia of Type Strains, Phase IV (KMG-IV): sequencing the most valuable type-strain genomes for metagenomic binning, comparative biology and taxonomic classification.</title>
        <authorList>
            <person name="Goeker M."/>
        </authorList>
    </citation>
    <scope>NUCLEOTIDE SEQUENCE [LARGE SCALE GENOMIC DNA]</scope>
    <source>
        <strain evidence="1 2">DSM 104969</strain>
    </source>
</reference>
<dbReference type="AlphaFoldDB" id="A0A840CNA0"/>
<organism evidence="1 2">
    <name type="scientific">Dysgonomonas hofstadii</name>
    <dbReference type="NCBI Taxonomy" id="637886"/>
    <lineage>
        <taxon>Bacteria</taxon>
        <taxon>Pseudomonadati</taxon>
        <taxon>Bacteroidota</taxon>
        <taxon>Bacteroidia</taxon>
        <taxon>Bacteroidales</taxon>
        <taxon>Dysgonomonadaceae</taxon>
        <taxon>Dysgonomonas</taxon>
    </lineage>
</organism>
<proteinExistence type="predicted"/>
<accession>A0A840CNA0</accession>
<protein>
    <submittedName>
        <fullName evidence="1">Uncharacterized protein</fullName>
    </submittedName>
</protein>
<name>A0A840CNA0_9BACT</name>
<gene>
    <name evidence="1" type="ORF">GGR21_002487</name>
</gene>
<evidence type="ECO:0000313" key="1">
    <source>
        <dbReference type="EMBL" id="MBB4036581.1"/>
    </source>
</evidence>
<dbReference type="RefSeq" id="WP_183307481.1">
    <property type="nucleotide sequence ID" value="NZ_JACIEP010000008.1"/>
</dbReference>
<comment type="caution">
    <text evidence="1">The sequence shown here is derived from an EMBL/GenBank/DDBJ whole genome shotgun (WGS) entry which is preliminary data.</text>
</comment>